<dbReference type="Pfam" id="PF13561">
    <property type="entry name" value="adh_short_C2"/>
    <property type="match status" value="1"/>
</dbReference>
<comment type="similarity">
    <text evidence="1">Belongs to the short-chain dehydrogenases/reductases (SDR) family.</text>
</comment>
<dbReference type="RefSeq" id="WP_009804096.1">
    <property type="nucleotide sequence ID" value="NZ_AAMO01000009.1"/>
</dbReference>
<dbReference type="InterPro" id="IPR020904">
    <property type="entry name" value="Sc_DH/Rdtase_CS"/>
</dbReference>
<organism evidence="3 4">
    <name type="scientific">Pseudooceanicola batsensis (strain ATCC BAA-863 / DSM 15984 / KCTC 12145 / HTCC2597)</name>
    <name type="common">Oceanicola batsensis</name>
    <dbReference type="NCBI Taxonomy" id="252305"/>
    <lineage>
        <taxon>Bacteria</taxon>
        <taxon>Pseudomonadati</taxon>
        <taxon>Pseudomonadota</taxon>
        <taxon>Alphaproteobacteria</taxon>
        <taxon>Rhodobacterales</taxon>
        <taxon>Paracoccaceae</taxon>
        <taxon>Pseudooceanicola</taxon>
    </lineage>
</organism>
<dbReference type="PANTHER" id="PTHR42760:SF133">
    <property type="entry name" value="3-OXOACYL-[ACYL-CARRIER-PROTEIN] REDUCTASE"/>
    <property type="match status" value="1"/>
</dbReference>
<evidence type="ECO:0000256" key="2">
    <source>
        <dbReference type="ARBA" id="ARBA00023002"/>
    </source>
</evidence>
<comment type="caution">
    <text evidence="3">The sequence shown here is derived from an EMBL/GenBank/DDBJ whole genome shotgun (WGS) entry which is preliminary data.</text>
</comment>
<dbReference type="STRING" id="252305.OB2597_20776"/>
<dbReference type="PANTHER" id="PTHR42760">
    <property type="entry name" value="SHORT-CHAIN DEHYDROGENASES/REDUCTASES FAMILY MEMBER"/>
    <property type="match status" value="1"/>
</dbReference>
<accession>A3U1B5</accession>
<dbReference type="SUPFAM" id="SSF51735">
    <property type="entry name" value="NAD(P)-binding Rossmann-fold domains"/>
    <property type="match status" value="1"/>
</dbReference>
<proteinExistence type="inferred from homology"/>
<sequence length="243" mass="25463">MIEEASYPSLSGRTALVTGAAGGIGQAICQRLAGQGVTLYAGDLKQVSIPTLDGLISLELDVTSTEDWAAAAERIRADGRVLDILVNNAGIYAPASLENETGDGFRRLTDINQFGVFWGMKSAAPLMPEGGAIVNLSSIGGMVGYNGTFGYAASKWAVRGMTRSAARELAPRRIRVNSICPGVIDTPMFYENDPAQLATFRETVPLGNLGKPEDIANAVAFLASDEAGYITGTDLLVDGGMLA</sequence>
<dbReference type="InterPro" id="IPR036291">
    <property type="entry name" value="NAD(P)-bd_dom_sf"/>
</dbReference>
<dbReference type="PRINTS" id="PR00081">
    <property type="entry name" value="GDHRDH"/>
</dbReference>
<dbReference type="InterPro" id="IPR002347">
    <property type="entry name" value="SDR_fam"/>
</dbReference>
<evidence type="ECO:0000313" key="3">
    <source>
        <dbReference type="EMBL" id="EAQ02098.1"/>
    </source>
</evidence>
<name>A3U1B5_PSEBH</name>
<dbReference type="Gene3D" id="3.40.50.720">
    <property type="entry name" value="NAD(P)-binding Rossmann-like Domain"/>
    <property type="match status" value="1"/>
</dbReference>
<evidence type="ECO:0000313" key="4">
    <source>
        <dbReference type="Proteomes" id="UP000004318"/>
    </source>
</evidence>
<dbReference type="AlphaFoldDB" id="A3U1B5"/>
<dbReference type="GO" id="GO:0016616">
    <property type="term" value="F:oxidoreductase activity, acting on the CH-OH group of donors, NAD or NADP as acceptor"/>
    <property type="evidence" value="ECO:0007669"/>
    <property type="project" value="TreeGrafter"/>
</dbReference>
<dbReference type="HOGENOM" id="CLU_010194_1_0_5"/>
<protein>
    <submittedName>
        <fullName evidence="3">Putative short chain dehydrogenase</fullName>
    </submittedName>
</protein>
<dbReference type="PROSITE" id="PS00061">
    <property type="entry name" value="ADH_SHORT"/>
    <property type="match status" value="1"/>
</dbReference>
<reference evidence="3 4" key="1">
    <citation type="journal article" date="2010" name="J. Bacteriol.">
        <title>Genome sequences of Oceanicola granulosus HTCC2516(T) and Oceanicola batsensis HTCC2597(TDelta).</title>
        <authorList>
            <person name="Thrash J.C."/>
            <person name="Cho J.C."/>
            <person name="Vergin K.L."/>
            <person name="Giovannoni S.J."/>
        </authorList>
    </citation>
    <scope>NUCLEOTIDE SEQUENCE [LARGE SCALE GENOMIC DNA]</scope>
    <source>
        <strain evidence="4">ATCC BAA-863 / DSM 15984 / KCTC 12145 / HTCC2597</strain>
    </source>
</reference>
<dbReference type="FunFam" id="3.40.50.720:FF:000084">
    <property type="entry name" value="Short-chain dehydrogenase reductase"/>
    <property type="match status" value="1"/>
</dbReference>
<keyword evidence="2" id="KW-0560">Oxidoreductase</keyword>
<dbReference type="Proteomes" id="UP000004318">
    <property type="component" value="Unassembled WGS sequence"/>
</dbReference>
<dbReference type="CDD" id="cd05233">
    <property type="entry name" value="SDR_c"/>
    <property type="match status" value="1"/>
</dbReference>
<gene>
    <name evidence="3" type="ORF">OB2597_20776</name>
</gene>
<keyword evidence="4" id="KW-1185">Reference proteome</keyword>
<dbReference type="EMBL" id="AAMO01000009">
    <property type="protein sequence ID" value="EAQ02098.1"/>
    <property type="molecule type" value="Genomic_DNA"/>
</dbReference>
<evidence type="ECO:0000256" key="1">
    <source>
        <dbReference type="ARBA" id="ARBA00006484"/>
    </source>
</evidence>
<dbReference type="PRINTS" id="PR00080">
    <property type="entry name" value="SDRFAMILY"/>
</dbReference>
<dbReference type="OrthoDB" id="9789398at2"/>